<protein>
    <submittedName>
        <fullName evidence="1">Uncharacterized protein</fullName>
    </submittedName>
</protein>
<comment type="caution">
    <text evidence="1">The sequence shown here is derived from an EMBL/GenBank/DDBJ whole genome shotgun (WGS) entry which is preliminary data.</text>
</comment>
<accession>A0AB73RCB2</accession>
<organism evidence="1">
    <name type="scientific">Bacillus toyonensis</name>
    <dbReference type="NCBI Taxonomy" id="155322"/>
    <lineage>
        <taxon>Bacteria</taxon>
        <taxon>Bacillati</taxon>
        <taxon>Bacillota</taxon>
        <taxon>Bacilli</taxon>
        <taxon>Bacillales</taxon>
        <taxon>Bacillaceae</taxon>
        <taxon>Bacillus</taxon>
        <taxon>Bacillus cereus group</taxon>
    </lineage>
</organism>
<dbReference type="Proteomes" id="UP000220969">
    <property type="component" value="Unassembled WGS sequence"/>
</dbReference>
<gene>
    <name evidence="1" type="ORF">CN678_24065</name>
</gene>
<proteinExistence type="predicted"/>
<evidence type="ECO:0000313" key="1">
    <source>
        <dbReference type="EMBL" id="PEI83402.1"/>
    </source>
</evidence>
<dbReference type="AlphaFoldDB" id="A0AB73RCB2"/>
<reference evidence="1" key="1">
    <citation type="submission" date="2017-09" db="EMBL/GenBank/DDBJ databases">
        <title>Large-scale bioinformatics analysis of Bacillus genomes uncovers conserved roles of natural products in bacterial physiology.</title>
        <authorList>
            <consortium name="Agbiome Team Llc"/>
            <person name="Bleich R.M."/>
            <person name="Kirk G.J."/>
            <person name="Santa Maria K.C."/>
            <person name="Allen S.E."/>
            <person name="Farag S."/>
            <person name="Shank E.A."/>
            <person name="Bowers A."/>
        </authorList>
    </citation>
    <scope>NUCLEOTIDE SEQUENCE</scope>
    <source>
        <strain evidence="1">AFS005430</strain>
    </source>
</reference>
<dbReference type="RefSeq" id="WP_098164854.1">
    <property type="nucleotide sequence ID" value="NZ_NUEH01000055.1"/>
</dbReference>
<name>A0AB73RCB2_9BACI</name>
<dbReference type="EMBL" id="NUEH01000055">
    <property type="protein sequence ID" value="PEI83402.1"/>
    <property type="molecule type" value="Genomic_DNA"/>
</dbReference>
<sequence>MSFIPWMFDVGKKIRVGKHSMFANEELRGKSGIVIDRKSEEENRSQKYTVDFGELGVYKDLPAIVFDARSRNR</sequence>